<dbReference type="PANTHER" id="PTHR11439">
    <property type="entry name" value="GAG-POL-RELATED RETROTRANSPOSON"/>
    <property type="match status" value="1"/>
</dbReference>
<dbReference type="Proteomes" id="UP000288805">
    <property type="component" value="Unassembled WGS sequence"/>
</dbReference>
<dbReference type="PANTHER" id="PTHR11439:SF503">
    <property type="entry name" value="CYSTEINE-RICH RLK (RECEPTOR-LIKE PROTEIN KINASE) 8"/>
    <property type="match status" value="1"/>
</dbReference>
<evidence type="ECO:0000256" key="1">
    <source>
        <dbReference type="SAM" id="MobiDB-lite"/>
    </source>
</evidence>
<feature type="compositionally biased region" description="Low complexity" evidence="1">
    <location>
        <begin position="502"/>
        <end position="512"/>
    </location>
</feature>
<dbReference type="InterPro" id="IPR013103">
    <property type="entry name" value="RVT_2"/>
</dbReference>
<dbReference type="Pfam" id="PF07727">
    <property type="entry name" value="RVT_2"/>
    <property type="match status" value="1"/>
</dbReference>
<name>A0A438IDM4_VITVI</name>
<accession>A0A438IDM4</accession>
<evidence type="ECO:0000259" key="2">
    <source>
        <dbReference type="Pfam" id="PF07727"/>
    </source>
</evidence>
<proteinExistence type="predicted"/>
<evidence type="ECO:0000313" key="4">
    <source>
        <dbReference type="Proteomes" id="UP000288805"/>
    </source>
</evidence>
<sequence length="512" mass="56965">MVRYDTIRLLFVLSAQNSWHIHQLDVKSAFLNGFVDEEIYVEQLDGVAALGKEDYVYLLRKTLYGLKQAPKAWYETVDKHLTKLDFVRSQSEATLYVKTDDVQLLIVSLYVGNMLVIGNQPGLIQSFKDEMNKVFEMTDLGVMKLQPMSTPMTTSEKLSKDDNFEKIDEGLYRSLIGSLLYLTTSRPDTLFAISVLSKFMHSPSEKHFSAAKRVLRYIKGTVAFGVQFSKFVEGDLKLLGYSNSDWRGCVDDSRSTLGYLFSLGSVFFTWSSKKQETTTQSTTEVEYIAAAVAVNQALWLRKILKDLGGTTNHVTATLDNTIMKTEYGGQEKLTVGNGLEFGNGCQYGKSHILPFSISETKTTSPLEAIHSDIWGATLILGSASSTHEGYLCLHQSGRVCISRNVIFNKSEFPYMELFSSLANVSSSQTTHMLLSLSSTVCMGTTISVSDVHQPPLMVGLETVKVDNHSQLHDQLEEHVTHSGLTTTTSPQSKQPSQPPIIQPHQQPALTSE</sequence>
<dbReference type="CDD" id="cd09272">
    <property type="entry name" value="RNase_HI_RT_Ty1"/>
    <property type="match status" value="1"/>
</dbReference>
<feature type="region of interest" description="Disordered" evidence="1">
    <location>
        <begin position="481"/>
        <end position="512"/>
    </location>
</feature>
<gene>
    <name evidence="3" type="primary">RE1_1108</name>
    <name evidence="3" type="ORF">CK203_034591</name>
</gene>
<dbReference type="AlphaFoldDB" id="A0A438IDM4"/>
<protein>
    <submittedName>
        <fullName evidence="3">Retrovirus-related Pol polyprotein from transposon RE1</fullName>
    </submittedName>
</protein>
<feature type="compositionally biased region" description="Low complexity" evidence="1">
    <location>
        <begin position="485"/>
        <end position="495"/>
    </location>
</feature>
<evidence type="ECO:0000313" key="3">
    <source>
        <dbReference type="EMBL" id="RVW94831.1"/>
    </source>
</evidence>
<dbReference type="EMBL" id="QGNW01000118">
    <property type="protein sequence ID" value="RVW94831.1"/>
    <property type="molecule type" value="Genomic_DNA"/>
</dbReference>
<reference evidence="3 4" key="1">
    <citation type="journal article" date="2018" name="PLoS Genet.">
        <title>Population sequencing reveals clonal diversity and ancestral inbreeding in the grapevine cultivar Chardonnay.</title>
        <authorList>
            <person name="Roach M.J."/>
            <person name="Johnson D.L."/>
            <person name="Bohlmann J."/>
            <person name="van Vuuren H.J."/>
            <person name="Jones S.J."/>
            <person name="Pretorius I.S."/>
            <person name="Schmidt S.A."/>
            <person name="Borneman A.R."/>
        </authorList>
    </citation>
    <scope>NUCLEOTIDE SEQUENCE [LARGE SCALE GENOMIC DNA]</scope>
    <source>
        <strain evidence="4">cv. Chardonnay</strain>
        <tissue evidence="3">Leaf</tissue>
    </source>
</reference>
<organism evidence="3 4">
    <name type="scientific">Vitis vinifera</name>
    <name type="common">Grape</name>
    <dbReference type="NCBI Taxonomy" id="29760"/>
    <lineage>
        <taxon>Eukaryota</taxon>
        <taxon>Viridiplantae</taxon>
        <taxon>Streptophyta</taxon>
        <taxon>Embryophyta</taxon>
        <taxon>Tracheophyta</taxon>
        <taxon>Spermatophyta</taxon>
        <taxon>Magnoliopsida</taxon>
        <taxon>eudicotyledons</taxon>
        <taxon>Gunneridae</taxon>
        <taxon>Pentapetalae</taxon>
        <taxon>rosids</taxon>
        <taxon>Vitales</taxon>
        <taxon>Vitaceae</taxon>
        <taxon>Viteae</taxon>
        <taxon>Vitis</taxon>
    </lineage>
</organism>
<comment type="caution">
    <text evidence="3">The sequence shown here is derived from an EMBL/GenBank/DDBJ whole genome shotgun (WGS) entry which is preliminary data.</text>
</comment>
<feature type="domain" description="Reverse transcriptase Ty1/copia-type" evidence="2">
    <location>
        <begin position="2"/>
        <end position="144"/>
    </location>
</feature>
<dbReference type="SUPFAM" id="SSF56672">
    <property type="entry name" value="DNA/RNA polymerases"/>
    <property type="match status" value="1"/>
</dbReference>
<dbReference type="InterPro" id="IPR043502">
    <property type="entry name" value="DNA/RNA_pol_sf"/>
</dbReference>